<evidence type="ECO:0000256" key="4">
    <source>
        <dbReference type="ARBA" id="ARBA00023136"/>
    </source>
</evidence>
<evidence type="ECO:0000256" key="1">
    <source>
        <dbReference type="ARBA" id="ARBA00004141"/>
    </source>
</evidence>
<evidence type="ECO:0000256" key="5">
    <source>
        <dbReference type="SAM" id="Phobius"/>
    </source>
</evidence>
<dbReference type="SUPFAM" id="SSF50494">
    <property type="entry name" value="Trypsin-like serine proteases"/>
    <property type="match status" value="1"/>
</dbReference>
<name>A0A7W8F3Z1_STREU</name>
<dbReference type="PANTHER" id="PTHR43019:SF23">
    <property type="entry name" value="PROTEASE DO-LIKE 5, CHLOROPLASTIC"/>
    <property type="match status" value="1"/>
</dbReference>
<protein>
    <submittedName>
        <fullName evidence="6">S1-C subfamily serine protease</fullName>
    </submittedName>
</protein>
<dbReference type="Pfam" id="PF02674">
    <property type="entry name" value="Colicin_V"/>
    <property type="match status" value="1"/>
</dbReference>
<feature type="transmembrane region" description="Helical" evidence="5">
    <location>
        <begin position="84"/>
        <end position="108"/>
    </location>
</feature>
<dbReference type="Proteomes" id="UP000528608">
    <property type="component" value="Unassembled WGS sequence"/>
</dbReference>
<evidence type="ECO:0000256" key="2">
    <source>
        <dbReference type="ARBA" id="ARBA00022692"/>
    </source>
</evidence>
<proteinExistence type="predicted"/>
<dbReference type="Pfam" id="PF13365">
    <property type="entry name" value="Trypsin_2"/>
    <property type="match status" value="1"/>
</dbReference>
<dbReference type="InterPro" id="IPR001940">
    <property type="entry name" value="Peptidase_S1C"/>
</dbReference>
<evidence type="ECO:0000313" key="6">
    <source>
        <dbReference type="EMBL" id="MBB5120514.1"/>
    </source>
</evidence>
<dbReference type="NCBIfam" id="NF033740">
    <property type="entry name" value="MarP_fam_protase"/>
    <property type="match status" value="1"/>
</dbReference>
<dbReference type="InterPro" id="IPR003825">
    <property type="entry name" value="Colicin-V_CvpA"/>
</dbReference>
<dbReference type="GO" id="GO:0006508">
    <property type="term" value="P:proteolysis"/>
    <property type="evidence" value="ECO:0007669"/>
    <property type="project" value="UniProtKB-KW"/>
</dbReference>
<evidence type="ECO:0000256" key="3">
    <source>
        <dbReference type="ARBA" id="ARBA00022989"/>
    </source>
</evidence>
<keyword evidence="6" id="KW-0645">Protease</keyword>
<keyword evidence="2 5" id="KW-0812">Transmembrane</keyword>
<gene>
    <name evidence="6" type="ORF">FHS36_003956</name>
</gene>
<dbReference type="PRINTS" id="PR00834">
    <property type="entry name" value="PROTEASES2C"/>
</dbReference>
<feature type="transmembrane region" description="Helical" evidence="5">
    <location>
        <begin position="22"/>
        <end position="40"/>
    </location>
</feature>
<dbReference type="GO" id="GO:0016020">
    <property type="term" value="C:membrane"/>
    <property type="evidence" value="ECO:0007669"/>
    <property type="project" value="UniProtKB-SubCell"/>
</dbReference>
<comment type="caution">
    <text evidence="6">The sequence shown here is derived from an EMBL/GenBank/DDBJ whole genome shotgun (WGS) entry which is preliminary data.</text>
</comment>
<dbReference type="InterPro" id="IPR047680">
    <property type="entry name" value="MarP-like"/>
</dbReference>
<keyword evidence="6" id="KW-0378">Hydrolase</keyword>
<dbReference type="InterPro" id="IPR009003">
    <property type="entry name" value="Peptidase_S1_PA"/>
</dbReference>
<feature type="transmembrane region" description="Helical" evidence="5">
    <location>
        <begin position="129"/>
        <end position="152"/>
    </location>
</feature>
<dbReference type="AlphaFoldDB" id="A0A7W8F3Z1"/>
<feature type="transmembrane region" description="Helical" evidence="5">
    <location>
        <begin position="47"/>
        <end position="72"/>
    </location>
</feature>
<reference evidence="6 7" key="1">
    <citation type="submission" date="2020-08" db="EMBL/GenBank/DDBJ databases">
        <title>Genomic Encyclopedia of Type Strains, Phase III (KMG-III): the genomes of soil and plant-associated and newly described type strains.</title>
        <authorList>
            <person name="Whitman W."/>
        </authorList>
    </citation>
    <scope>NUCLEOTIDE SEQUENCE [LARGE SCALE GENOMIC DNA]</scope>
    <source>
        <strain evidence="6 7">CECT 3259</strain>
    </source>
</reference>
<evidence type="ECO:0000313" key="7">
    <source>
        <dbReference type="Proteomes" id="UP000528608"/>
    </source>
</evidence>
<dbReference type="InterPro" id="IPR043504">
    <property type="entry name" value="Peptidase_S1_PA_chymotrypsin"/>
</dbReference>
<comment type="subcellular location">
    <subcellularLocation>
        <location evidence="1">Membrane</location>
        <topology evidence="1">Multi-pass membrane protein</topology>
    </subcellularLocation>
</comment>
<sequence length="422" mass="44157">MIQAPPHAGADATADNIIARHLPVNVLDIVLLVAAVWFAVVGYRQGFVVGVLSVIGFVGGGLVAVYLLPLIWDSATDEATPGMWAAVAAVVIIIVCASIGQAATTHLGNKLRRHITWSPARALDATGGALVNVLAMLLVAWLIGSALAGTSLPTLGKEVRNSKVLLGVARVVPAQANTWFADFSTALAQNGFPQVFAPFSTEPITSVPAPDPKLASSPVARDAQRSIVKVVGTAPSCGKVLEGTGFVFAPHRVMTNAHVVGGVDEPTIQVGGQGRHYDATVVLYDWKRDIAVLDVPQLRAPVLDFAGSGAETGRSAIVAGFPENGSYDVRAARIRSRVQANGPDIYHRGNVRRDVYSLYTTVRQGNSGGPLLTPDGKVYGVVFAKSLDDADTGYALTADEVRQDALSGRTATGRVNTQGCAL</sequence>
<organism evidence="6 7">
    <name type="scientific">Streptomyces eurocidicus</name>
    <name type="common">Streptoverticillium eurocidicus</name>
    <dbReference type="NCBI Taxonomy" id="66423"/>
    <lineage>
        <taxon>Bacteria</taxon>
        <taxon>Bacillati</taxon>
        <taxon>Actinomycetota</taxon>
        <taxon>Actinomycetes</taxon>
        <taxon>Kitasatosporales</taxon>
        <taxon>Streptomycetaceae</taxon>
        <taxon>Streptomyces</taxon>
    </lineage>
</organism>
<dbReference type="GO" id="GO:0009403">
    <property type="term" value="P:toxin biosynthetic process"/>
    <property type="evidence" value="ECO:0007669"/>
    <property type="project" value="InterPro"/>
</dbReference>
<keyword evidence="3 5" id="KW-1133">Transmembrane helix</keyword>
<keyword evidence="4 5" id="KW-0472">Membrane</keyword>
<dbReference type="Gene3D" id="2.40.10.10">
    <property type="entry name" value="Trypsin-like serine proteases"/>
    <property type="match status" value="2"/>
</dbReference>
<accession>A0A7W8F3Z1</accession>
<dbReference type="PANTHER" id="PTHR43019">
    <property type="entry name" value="SERINE ENDOPROTEASE DEGS"/>
    <property type="match status" value="1"/>
</dbReference>
<dbReference type="EMBL" id="JACHJF010000012">
    <property type="protein sequence ID" value="MBB5120514.1"/>
    <property type="molecule type" value="Genomic_DNA"/>
</dbReference>
<dbReference type="GO" id="GO:0004252">
    <property type="term" value="F:serine-type endopeptidase activity"/>
    <property type="evidence" value="ECO:0007669"/>
    <property type="project" value="InterPro"/>
</dbReference>